<keyword evidence="7" id="KW-0107">Calcium channel</keyword>
<dbReference type="GO" id="GO:0020037">
    <property type="term" value="F:heme binding"/>
    <property type="evidence" value="ECO:0007669"/>
    <property type="project" value="InterPro"/>
</dbReference>
<evidence type="ECO:0000256" key="17">
    <source>
        <dbReference type="ARBA" id="ARBA00023303"/>
    </source>
</evidence>
<dbReference type="EMBL" id="BQKY01000001">
    <property type="protein sequence ID" value="GJN87504.1"/>
    <property type="molecule type" value="Genomic_DNA"/>
</dbReference>
<feature type="transmembrane region" description="Helical" evidence="22">
    <location>
        <begin position="1121"/>
        <end position="1154"/>
    </location>
</feature>
<evidence type="ECO:0000259" key="23">
    <source>
        <dbReference type="Pfam" id="PF00520"/>
    </source>
</evidence>
<feature type="transmembrane region" description="Helical" evidence="22">
    <location>
        <begin position="2901"/>
        <end position="2919"/>
    </location>
</feature>
<dbReference type="GO" id="GO:0008331">
    <property type="term" value="F:high voltage-gated calcium channel activity"/>
    <property type="evidence" value="ECO:0007669"/>
    <property type="project" value="TreeGrafter"/>
</dbReference>
<comment type="similarity">
    <text evidence="3">Belongs to the cytochrome P450 family.</text>
</comment>
<dbReference type="GO" id="GO:0005506">
    <property type="term" value="F:iron ion binding"/>
    <property type="evidence" value="ECO:0007669"/>
    <property type="project" value="InterPro"/>
</dbReference>
<evidence type="ECO:0000256" key="18">
    <source>
        <dbReference type="ARBA" id="ARBA00061395"/>
    </source>
</evidence>
<feature type="transmembrane region" description="Helical" evidence="22">
    <location>
        <begin position="2044"/>
        <end position="2065"/>
    </location>
</feature>
<evidence type="ECO:0000256" key="8">
    <source>
        <dbReference type="ARBA" id="ARBA00022692"/>
    </source>
</evidence>
<dbReference type="InterPro" id="IPR002403">
    <property type="entry name" value="Cyt_P450_E_grp-IV"/>
</dbReference>
<feature type="region of interest" description="Disordered" evidence="21">
    <location>
        <begin position="535"/>
        <end position="629"/>
    </location>
</feature>
<feature type="transmembrane region" description="Helical" evidence="22">
    <location>
        <begin position="1495"/>
        <end position="1519"/>
    </location>
</feature>
<feature type="compositionally biased region" description="Low complexity" evidence="21">
    <location>
        <begin position="111"/>
        <end position="124"/>
    </location>
</feature>
<feature type="transmembrane region" description="Helical" evidence="22">
    <location>
        <begin position="1540"/>
        <end position="1562"/>
    </location>
</feature>
<feature type="compositionally biased region" description="Polar residues" evidence="21">
    <location>
        <begin position="587"/>
        <end position="603"/>
    </location>
</feature>
<feature type="compositionally biased region" description="Low complexity" evidence="21">
    <location>
        <begin position="1366"/>
        <end position="1375"/>
    </location>
</feature>
<feature type="region of interest" description="Disordered" evidence="21">
    <location>
        <begin position="2732"/>
        <end position="2752"/>
    </location>
</feature>
<feature type="transmembrane region" description="Helical" evidence="22">
    <location>
        <begin position="901"/>
        <end position="918"/>
    </location>
</feature>
<evidence type="ECO:0000256" key="21">
    <source>
        <dbReference type="SAM" id="MobiDB-lite"/>
    </source>
</evidence>
<feature type="domain" description="Ion transport" evidence="23">
    <location>
        <begin position="1009"/>
        <end position="1258"/>
    </location>
</feature>
<keyword evidence="16" id="KW-0325">Glycoprotein</keyword>
<dbReference type="FunFam" id="1.10.287.70:FF:000093">
    <property type="entry name" value="Calcium channel subunit Cch1"/>
    <property type="match status" value="1"/>
</dbReference>
<proteinExistence type="inferred from homology"/>
<dbReference type="Pfam" id="PF00520">
    <property type="entry name" value="Ion_trans"/>
    <property type="match status" value="4"/>
</dbReference>
<dbReference type="PRINTS" id="PR00465">
    <property type="entry name" value="EP450IV"/>
</dbReference>
<feature type="compositionally biased region" description="Polar residues" evidence="21">
    <location>
        <begin position="151"/>
        <end position="175"/>
    </location>
</feature>
<keyword evidence="6" id="KW-0109">Calcium transport</keyword>
<dbReference type="InterPro" id="IPR001128">
    <property type="entry name" value="Cyt_P450"/>
</dbReference>
<dbReference type="GO" id="GO:0004497">
    <property type="term" value="F:monooxygenase activity"/>
    <property type="evidence" value="ECO:0007669"/>
    <property type="project" value="InterPro"/>
</dbReference>
<feature type="compositionally biased region" description="Polar residues" evidence="21">
    <location>
        <begin position="233"/>
        <end position="243"/>
    </location>
</feature>
<evidence type="ECO:0000256" key="3">
    <source>
        <dbReference type="ARBA" id="ARBA00010617"/>
    </source>
</evidence>
<feature type="region of interest" description="Disordered" evidence="21">
    <location>
        <begin position="310"/>
        <end position="334"/>
    </location>
</feature>
<feature type="transmembrane region" description="Helical" evidence="22">
    <location>
        <begin position="1747"/>
        <end position="1772"/>
    </location>
</feature>
<comment type="similarity">
    <text evidence="18">Belongs to the calcium channel alpha-1 subunit (TC 1.A.1.11) family.</text>
</comment>
<dbReference type="SUPFAM" id="SSF48264">
    <property type="entry name" value="Cytochrome P450"/>
    <property type="match status" value="1"/>
</dbReference>
<keyword evidence="12 22" id="KW-1133">Transmembrane helix</keyword>
<dbReference type="GO" id="GO:0016705">
    <property type="term" value="F:oxidoreductase activity, acting on paired donors, with incorporation or reduction of molecular oxygen"/>
    <property type="evidence" value="ECO:0007669"/>
    <property type="project" value="InterPro"/>
</dbReference>
<comment type="caution">
    <text evidence="24">The sequence shown here is derived from an EMBL/GenBank/DDBJ whole genome shotgun (WGS) entry which is preliminary data.</text>
</comment>
<dbReference type="PANTHER" id="PTHR45628:SF7">
    <property type="entry name" value="VOLTAGE-DEPENDENT CALCIUM CHANNEL TYPE A SUBUNIT ALPHA-1"/>
    <property type="match status" value="1"/>
</dbReference>
<keyword evidence="9 20" id="KW-0479">Metal-binding</keyword>
<keyword evidence="15 22" id="KW-0472">Membrane</keyword>
<feature type="compositionally biased region" description="Acidic residues" evidence="21">
    <location>
        <begin position="89"/>
        <end position="107"/>
    </location>
</feature>
<feature type="transmembrane region" description="Helical" evidence="22">
    <location>
        <begin position="1221"/>
        <end position="1248"/>
    </location>
</feature>
<evidence type="ECO:0000256" key="1">
    <source>
        <dbReference type="ARBA" id="ARBA00001971"/>
    </source>
</evidence>
<feature type="compositionally biased region" description="Polar residues" evidence="21">
    <location>
        <begin position="612"/>
        <end position="625"/>
    </location>
</feature>
<feature type="compositionally biased region" description="Low complexity" evidence="21">
    <location>
        <begin position="202"/>
        <end position="212"/>
    </location>
</feature>
<accession>A0AAV5GAR0</accession>
<evidence type="ECO:0000313" key="25">
    <source>
        <dbReference type="Proteomes" id="UP001342314"/>
    </source>
</evidence>
<feature type="compositionally biased region" description="Basic and acidic residues" evidence="21">
    <location>
        <begin position="399"/>
        <end position="409"/>
    </location>
</feature>
<dbReference type="GO" id="GO:0098703">
    <property type="term" value="P:calcium ion import across plasma membrane"/>
    <property type="evidence" value="ECO:0007669"/>
    <property type="project" value="TreeGrafter"/>
</dbReference>
<evidence type="ECO:0000256" key="7">
    <source>
        <dbReference type="ARBA" id="ARBA00022673"/>
    </source>
</evidence>
<feature type="region of interest" description="Disordered" evidence="21">
    <location>
        <begin position="1"/>
        <end position="69"/>
    </location>
</feature>
<feature type="transmembrane region" description="Helical" evidence="22">
    <location>
        <begin position="1826"/>
        <end position="1846"/>
    </location>
</feature>
<dbReference type="Gene3D" id="1.10.630.10">
    <property type="entry name" value="Cytochrome P450"/>
    <property type="match status" value="1"/>
</dbReference>
<evidence type="ECO:0000256" key="15">
    <source>
        <dbReference type="ARBA" id="ARBA00023136"/>
    </source>
</evidence>
<evidence type="ECO:0000256" key="2">
    <source>
        <dbReference type="ARBA" id="ARBA00004651"/>
    </source>
</evidence>
<organism evidence="24 25">
    <name type="scientific">Rhodotorula paludigena</name>
    <dbReference type="NCBI Taxonomy" id="86838"/>
    <lineage>
        <taxon>Eukaryota</taxon>
        <taxon>Fungi</taxon>
        <taxon>Dikarya</taxon>
        <taxon>Basidiomycota</taxon>
        <taxon>Pucciniomycotina</taxon>
        <taxon>Microbotryomycetes</taxon>
        <taxon>Sporidiobolales</taxon>
        <taxon>Sporidiobolaceae</taxon>
        <taxon>Rhodotorula</taxon>
    </lineage>
</organism>
<feature type="binding site" description="axial binding residue" evidence="20">
    <location>
        <position position="2770"/>
    </location>
    <ligand>
        <name>heme</name>
        <dbReference type="ChEBI" id="CHEBI:30413"/>
    </ligand>
    <ligandPart>
        <name>Fe</name>
        <dbReference type="ChEBI" id="CHEBI:18248"/>
    </ligandPart>
</feature>
<evidence type="ECO:0000256" key="12">
    <source>
        <dbReference type="ARBA" id="ARBA00022989"/>
    </source>
</evidence>
<dbReference type="Gene3D" id="1.10.238.10">
    <property type="entry name" value="EF-hand"/>
    <property type="match status" value="1"/>
</dbReference>
<comment type="cofactor">
    <cofactor evidence="1 20">
        <name>heme</name>
        <dbReference type="ChEBI" id="CHEBI:30413"/>
    </cofactor>
</comment>
<feature type="compositionally biased region" description="Low complexity" evidence="21">
    <location>
        <begin position="176"/>
        <end position="192"/>
    </location>
</feature>
<feature type="region of interest" description="Disordered" evidence="21">
    <location>
        <begin position="387"/>
        <end position="436"/>
    </location>
</feature>
<evidence type="ECO:0000313" key="24">
    <source>
        <dbReference type="EMBL" id="GJN87504.1"/>
    </source>
</evidence>
<evidence type="ECO:0000256" key="16">
    <source>
        <dbReference type="ARBA" id="ARBA00023180"/>
    </source>
</evidence>
<dbReference type="Gene3D" id="1.10.287.70">
    <property type="match status" value="4"/>
</dbReference>
<feature type="transmembrane region" description="Helical" evidence="22">
    <location>
        <begin position="800"/>
        <end position="823"/>
    </location>
</feature>
<comment type="subcellular location">
    <subcellularLocation>
        <location evidence="2">Cell membrane</location>
        <topology evidence="2">Multi-pass membrane protein</topology>
    </subcellularLocation>
</comment>
<evidence type="ECO:0000256" key="22">
    <source>
        <dbReference type="SAM" id="Phobius"/>
    </source>
</evidence>
<feature type="transmembrane region" description="Helical" evidence="22">
    <location>
        <begin position="1858"/>
        <end position="1877"/>
    </location>
</feature>
<protein>
    <recommendedName>
        <fullName evidence="19">Calcium-channel protein CCH1</fullName>
    </recommendedName>
</protein>
<keyword evidence="17" id="KW-0407">Ion channel</keyword>
<evidence type="ECO:0000256" key="9">
    <source>
        <dbReference type="ARBA" id="ARBA00022723"/>
    </source>
</evidence>
<feature type="transmembrane region" description="Helical" evidence="22">
    <location>
        <begin position="1625"/>
        <end position="1650"/>
    </location>
</feature>
<feature type="compositionally biased region" description="Low complexity" evidence="21">
    <location>
        <begin position="19"/>
        <end position="49"/>
    </location>
</feature>
<evidence type="ECO:0000256" key="14">
    <source>
        <dbReference type="ARBA" id="ARBA00023065"/>
    </source>
</evidence>
<evidence type="ECO:0000256" key="20">
    <source>
        <dbReference type="PIRSR" id="PIRSR602403-1"/>
    </source>
</evidence>
<feature type="transmembrane region" description="Helical" evidence="22">
    <location>
        <begin position="1942"/>
        <end position="1967"/>
    </location>
</feature>
<feature type="transmembrane region" description="Helical" evidence="22">
    <location>
        <begin position="1568"/>
        <end position="1591"/>
    </location>
</feature>
<evidence type="ECO:0000256" key="10">
    <source>
        <dbReference type="ARBA" id="ARBA00022837"/>
    </source>
</evidence>
<feature type="transmembrane region" description="Helical" evidence="22">
    <location>
        <begin position="1889"/>
        <end position="1907"/>
    </location>
</feature>
<evidence type="ECO:0000256" key="6">
    <source>
        <dbReference type="ARBA" id="ARBA00022568"/>
    </source>
</evidence>
<evidence type="ECO:0000256" key="5">
    <source>
        <dbReference type="ARBA" id="ARBA00022475"/>
    </source>
</evidence>
<reference evidence="24 25" key="1">
    <citation type="submission" date="2021-12" db="EMBL/GenBank/DDBJ databases">
        <title>High titer production of polyol ester of fatty acids by Rhodotorula paludigena BS15 towards product separation-free biomass refinery.</title>
        <authorList>
            <person name="Mano J."/>
            <person name="Ono H."/>
            <person name="Tanaka T."/>
            <person name="Naito K."/>
            <person name="Sushida H."/>
            <person name="Ike M."/>
            <person name="Tokuyasu K."/>
            <person name="Kitaoka M."/>
        </authorList>
    </citation>
    <scope>NUCLEOTIDE SEQUENCE [LARGE SCALE GENOMIC DNA]</scope>
    <source>
        <strain evidence="24 25">BS15</strain>
    </source>
</reference>
<feature type="transmembrane region" description="Helical" evidence="22">
    <location>
        <begin position="2860"/>
        <end position="2881"/>
    </location>
</feature>
<name>A0AAV5GAR0_9BASI</name>
<feature type="compositionally biased region" description="Acidic residues" evidence="21">
    <location>
        <begin position="387"/>
        <end position="398"/>
    </location>
</feature>
<keyword evidence="8 22" id="KW-0812">Transmembrane</keyword>
<feature type="domain" description="Ion transport" evidence="23">
    <location>
        <begin position="730"/>
        <end position="967"/>
    </location>
</feature>
<evidence type="ECO:0000256" key="19">
    <source>
        <dbReference type="ARBA" id="ARBA00067459"/>
    </source>
</evidence>
<dbReference type="SUPFAM" id="SSF81324">
    <property type="entry name" value="Voltage-gated potassium channels"/>
    <property type="match status" value="4"/>
</dbReference>
<feature type="region of interest" description="Disordered" evidence="21">
    <location>
        <begin position="1298"/>
        <end position="1385"/>
    </location>
</feature>
<dbReference type="Gene3D" id="1.20.120.350">
    <property type="entry name" value="Voltage-gated potassium channels. Chain C"/>
    <property type="match status" value="4"/>
</dbReference>
<dbReference type="InterPro" id="IPR027359">
    <property type="entry name" value="Volt_channel_dom_sf"/>
</dbReference>
<sequence length="2942" mass="326240">MSALQGRASPDPDNPRPAAPAEAARANAPAAPPLRLSLPSSGPSVLPAATTALHRTAHEEQSAADPATTTVTALFESALHGGRAGAYGSDDEYESAEGYERVWDDDDRGAADLGADTALGTGADSANEAVPGSRHPVDRPQGWRHFRAATLSGSTDVYAPSRSSTVELQDGSTVRTLPAVPPVSTSTPSTPLAHEDDPFRASTGSSQPSSSSLFDPHYGVLHTRTDSHPLSLAPSSTDPSYGFSSHRADDSAGEEDEVRSPLQPHTSFATRPPPQRRARVAPSSPPAHPAASHSRASHFLHSLAASPATAAARLSSRSRSRSRSRSPGGRGAAGWHALEEVPSAGGASTNSGGSAALKRRSTLTVATERLRRMSVRVVNVAGADAEELNEVDLEEEEEAGKARQEDEPRTPTGAAEEEGRPIGAGEKSAGGEGGEKWKKRYEEHEKLYRQLRGNTLGWFGPDHRLRQAWTEPIILLLIILQVVVQTIQASPDVYAHPRPTKGYFHTWEDVVLFVVFCIFTIEIVARVIVTGLIINPPRPPSAPEPKTDIYGTPKRSPSLLTKISTRLSPLPSPQASPSAHRAGLFPSPSQGSLARTHSASSHLSPIPPSPTKGPSSYPPASTDITTMDYASFPGGASSTASLIREDSFRTATSINPGPLGVGLGFTAPSASAYEPHSIKAGLASVFPAATAPASANSGASTHTTPTFGFKVSSATTPYALSIKRQRQTYQQAFLRHSWNRIDFVAVVCFWVAFALSETGLEASDNLWFFRALSVLRATRLLAITAGTQTILHSLKRASPLLVKVGLFVAFGMILFSIIGVQAFRGSYERACVWIDPAGILADVVSEQPCGGFVDRVTGETLAYFNSAGQLVNDNPKGFICAAPSVCRDSGNPAGGNMSFDNIFAALMQVVIIASANTWTDNMYHMMDTDFFVSVLYFIFALIILNYWTLNLLVAVITSTFADIRLETKHSAFANTTAAVTTFRYDDDRKPRRALGRTANVVGKVYQKTHLVWVALIVASIAFMADREYNMDPNKSRTYEWIELGLTLAFDVEIAIRMFASLPEWRSYFLGTRNRVDLFLAIMTSLIQIPPIFHSDAYAWLTVFQIARFYRVILALPRMRRLLHRVLGTFVGLLNMTVFLLLMTFITALIGVQFLRGVPGEDDGVMTYFQASLASEHRDACLLIFASLQIYNAFLVQYQLLSSENWTDPLEVALAAQRGTWQIALTAIFMCGWMIFAFFILLNLFIALLNENWQLEEADKRARQLEAFVQGPDKQAAAGWFKRFDPYTFVTTRMQRAASKRHKQKEVPLRQDSVESASSGDGIIDRAMATSPETVDRTMTASPETLDRRVTSSPEPLDSPGEDEKTPSATPASTTPGTLPRMGRRIPTRLRTGFDSLRGYVAPSSPLDPPTAYYHSRTGTSVSQDVTFDEQVRLQDVKQKRQNTIAEYIVENPVYDKSLFLFPQSSRIRRFCQALVDPAYGPERINGREPIPVYKWAFAALMLVIIVSSVAVAGVANPHYRREYFLEHGNARMTWYNTAEVALGLVFVLEFIIKVVADGFIYAPNAYLLSIWNCIDFFVLATVITNVILVLIDGAYNSRFTRALKAFRALRIINLWPAMRQTFYDVLILGFGRILDASILAVLYIIPFAVWGQNIFSGMLYYCTDDSVRTKAQCVGEYLHAATDDWSYMAPRVWKNPSVWSFDSFRSSLLILFEIISLEGWIDVLESAMQITGLDRQPEQNASQWSGLFFVLYNLVGATFVLTVFVSVIIASFTRRTGNSLLTTEQRQWQDLRSFLSQQRPFKRPRHRPTSPVRAWCFDRAIHKHGWWSRGVTSLYVINTIVLASQATATEHAADAYNYIFLGFTLLYLIDVVVRLAGLGTSFFENGWNIYDLVVIAGTVATTVPILLNLTGDALVQLQKVFLVALIFKLVQRNDELHQLFKTAVSSLPAMLNIFALWLCLFLVYAIFYLEMFGLTRWESAGTRLANYYTFWSTMVLLALQSTGEGWNQFMHDYTVESSNYLFSDCGSSGWAYVLFITWNVLSMYLFVNLILGVIVEAFGFAYKAYGKVTRVTREQMRGFKKVWAEFDPERTGYLQPRDVSRFCRRLSGVFEVKIYRDEWSVQSLRAGSYREAIDYQTRSPAFHHYLVPRNAYSLERVDLDKLRHLVGGIDQREVAARRDNWNRLYHEAMHDAESSLKGISFTKMLRLIAHYRLIDDDSALQMDELAARRRKQQMVSVRVDTDRVNSFIRMVVLRRRFLDHLERKRVQGDNASVQSGLGIPAINVTEEDAAEDAHRESTPPSRSALRQTMIDAQTGLFSLLAVLVGLIARRVLAPRPAVPTAAPVYGPAYLPPFVRGVLAAYRLGANEDEFLLSLRRDYGTAVYFPWPLCQTVILESNAIKRVYEAPSRILSFFPIRREMQGSAFGAPYWQDKTLLDDQFFPTHSRGMQKGQLTVPLQRFIAVVRDRLDDLAVQVDAAPSGELSLKLAPWIVETYFEASLAGLFGPHVRDAKGISPAELFDAFCKFDRAFPIMASGLVPPFLLEKIPDVKEGRIAQDLIASTFEAWIRDGFDGLEKGVVRDMAEVALNNELGAKEGGKANAPYIGVQLLLFLLQAPQDLRDSLLAEIDASLSAATAASDSGEPLTFPHLAQTLPLLGSCITETLRLGTSTFSIRVVEQPLVLPTSAGEKHPQIVVPGGNARLICATRVHHLNDEFWNGNAWEWDGRRFLDRAESETEGVDAKEQEQGGEGRGWRSRRANQVYGFGGGISRCEGSTFATAELKSFTSLFLSTFDVEVILPVGKADFDKLYEPIKLAGVQGNGFRPRRTPGRVGMGAYQFIKEANEDLEVTIRRRGRRTPLRVAAALLGFNLVVVIAVLGLQVAWGKFWLWRWEAGSPRPHATIPWELAGALFYVFAEVVIFRSIPYYRGERLVSDLIGWRTMMW</sequence>
<feature type="domain" description="Ion transport" evidence="23">
    <location>
        <begin position="1498"/>
        <end position="1776"/>
    </location>
</feature>
<feature type="transmembrane region" description="Helical" evidence="22">
    <location>
        <begin position="1181"/>
        <end position="1200"/>
    </location>
</feature>
<dbReference type="InterPro" id="IPR050599">
    <property type="entry name" value="VDCC_alpha-1_subunit"/>
</dbReference>
<evidence type="ECO:0000256" key="4">
    <source>
        <dbReference type="ARBA" id="ARBA00022448"/>
    </source>
</evidence>
<dbReference type="PANTHER" id="PTHR45628">
    <property type="entry name" value="VOLTAGE-DEPENDENT CALCIUM CHANNEL TYPE A SUBUNIT ALPHA-1"/>
    <property type="match status" value="1"/>
</dbReference>
<gene>
    <name evidence="24" type="ORF">Rhopal_000453-T1</name>
</gene>
<dbReference type="Pfam" id="PF00067">
    <property type="entry name" value="p450"/>
    <property type="match status" value="1"/>
</dbReference>
<feature type="compositionally biased region" description="Basic and acidic residues" evidence="21">
    <location>
        <begin position="2732"/>
        <end position="2744"/>
    </location>
</feature>
<keyword evidence="11" id="KW-0851">Voltage-gated channel</keyword>
<keyword evidence="14" id="KW-0406">Ion transport</keyword>
<keyword evidence="25" id="KW-1185">Reference proteome</keyword>
<dbReference type="InterPro" id="IPR036396">
    <property type="entry name" value="Cyt_P450_sf"/>
</dbReference>
<evidence type="ECO:0000256" key="13">
    <source>
        <dbReference type="ARBA" id="ARBA00023004"/>
    </source>
</evidence>
<feature type="compositionally biased region" description="Low complexity" evidence="21">
    <location>
        <begin position="567"/>
        <end position="579"/>
    </location>
</feature>
<feature type="region of interest" description="Disordered" evidence="21">
    <location>
        <begin position="82"/>
        <end position="297"/>
    </location>
</feature>
<keyword evidence="4" id="KW-0813">Transport</keyword>
<dbReference type="GO" id="GO:0005891">
    <property type="term" value="C:voltage-gated calcium channel complex"/>
    <property type="evidence" value="ECO:0007669"/>
    <property type="project" value="TreeGrafter"/>
</dbReference>
<feature type="compositionally biased region" description="Polar residues" evidence="21">
    <location>
        <begin position="1330"/>
        <end position="1342"/>
    </location>
</feature>
<keyword evidence="10" id="KW-0106">Calcium</keyword>
<evidence type="ECO:0000256" key="11">
    <source>
        <dbReference type="ARBA" id="ARBA00022882"/>
    </source>
</evidence>
<feature type="domain" description="Ion transport" evidence="23">
    <location>
        <begin position="1826"/>
        <end position="2063"/>
    </location>
</feature>
<keyword evidence="13 20" id="KW-0408">Iron</keyword>
<feature type="transmembrane region" description="Helical" evidence="22">
    <location>
        <begin position="930"/>
        <end position="949"/>
    </location>
</feature>
<keyword evidence="5" id="KW-1003">Cell membrane</keyword>
<dbReference type="InterPro" id="IPR005821">
    <property type="entry name" value="Ion_trans_dom"/>
</dbReference>
<keyword evidence="20" id="KW-0349">Heme</keyword>
<dbReference type="Proteomes" id="UP001342314">
    <property type="component" value="Unassembled WGS sequence"/>
</dbReference>
<feature type="transmembrane region" description="Helical" evidence="22">
    <location>
        <begin position="1987"/>
        <end position="2007"/>
    </location>
</feature>